<evidence type="ECO:0000256" key="6">
    <source>
        <dbReference type="SAM" id="Phobius"/>
    </source>
</evidence>
<dbReference type="EMBL" id="FSSB01000058">
    <property type="protein sequence ID" value="SIO96742.1"/>
    <property type="molecule type" value="Genomic_DNA"/>
</dbReference>
<keyword evidence="3 6" id="KW-0812">Transmembrane</keyword>
<dbReference type="GO" id="GO:0015297">
    <property type="term" value="F:antiporter activity"/>
    <property type="evidence" value="ECO:0007669"/>
    <property type="project" value="InterPro"/>
</dbReference>
<sequence length="441" mass="48438">MRNMTTSLTHKDYLKIAIPFVISTLTQPLLGAVDTAVIGQLGSAALIGGVAVGTVIMNTLYWLFGFFRVSTTGQSAIALGKNSEQAKASSLLHPFVMAGIVGVIFILAQSLIWRGAEWIIQPEPDVAAQTKQYFFILIWGAPFVLLNYTLIGWLMGQAKVKETLLTQIFGNVLNIVLDILFVVSFNMGVAGVAIATLTAQIATFVIGLYLVRRAAGFSFAPYLGLAKIGWQELKTILSANTDLMLRTVCLLAMFNCMARFGSALGADILAANAIMMQMTFLMSYMFEGIANASSVFSGKSVGEKSLDLFKHVLKMNFQWTSWLVVLLAVVMVITHRQQVLLFTQTPSVVAQYHQVSAWLIVFPLLAGFGLTVYGIFTGSGTTRPVRNSTFMALLVFLLAIYLTIDVWGNQGLWLAFTLFYVGRFAFLYPYIGRVRQRCVEA</sequence>
<feature type="transmembrane region" description="Helical" evidence="6">
    <location>
        <begin position="91"/>
        <end position="113"/>
    </location>
</feature>
<gene>
    <name evidence="7" type="primary">dinF</name>
    <name evidence="7" type="ORF">VSP9026_04555</name>
</gene>
<dbReference type="Proteomes" id="UP000184774">
    <property type="component" value="Unassembled WGS sequence"/>
</dbReference>
<evidence type="ECO:0000256" key="2">
    <source>
        <dbReference type="ARBA" id="ARBA00010199"/>
    </source>
</evidence>
<feature type="transmembrane region" description="Helical" evidence="6">
    <location>
        <begin position="388"/>
        <end position="404"/>
    </location>
</feature>
<evidence type="ECO:0000256" key="1">
    <source>
        <dbReference type="ARBA" id="ARBA00004141"/>
    </source>
</evidence>
<feature type="transmembrane region" description="Helical" evidence="6">
    <location>
        <begin position="317"/>
        <end position="335"/>
    </location>
</feature>
<comment type="similarity">
    <text evidence="2">Belongs to the multi antimicrobial extrusion (MATE) (TC 2.A.66.1) family.</text>
</comment>
<dbReference type="Pfam" id="PF01554">
    <property type="entry name" value="MatE"/>
    <property type="match status" value="2"/>
</dbReference>
<dbReference type="CDD" id="cd13136">
    <property type="entry name" value="MATE_DinF_like"/>
    <property type="match status" value="1"/>
</dbReference>
<feature type="transmembrane region" description="Helical" evidence="6">
    <location>
        <begin position="168"/>
        <end position="185"/>
    </location>
</feature>
<evidence type="ECO:0000256" key="3">
    <source>
        <dbReference type="ARBA" id="ARBA00022692"/>
    </source>
</evidence>
<evidence type="ECO:0000313" key="8">
    <source>
        <dbReference type="Proteomes" id="UP000184774"/>
    </source>
</evidence>
<keyword evidence="4 6" id="KW-1133">Transmembrane helix</keyword>
<proteinExistence type="inferred from homology"/>
<protein>
    <submittedName>
        <fullName evidence="7">DNA-damage-inducible protein F</fullName>
    </submittedName>
</protein>
<feature type="transmembrane region" description="Helical" evidence="6">
    <location>
        <begin position="243"/>
        <end position="262"/>
    </location>
</feature>
<evidence type="ECO:0000256" key="4">
    <source>
        <dbReference type="ARBA" id="ARBA00022989"/>
    </source>
</evidence>
<evidence type="ECO:0000256" key="5">
    <source>
        <dbReference type="ARBA" id="ARBA00023136"/>
    </source>
</evidence>
<dbReference type="AlphaFoldDB" id="A0A1N6MBB8"/>
<dbReference type="GO" id="GO:0005886">
    <property type="term" value="C:plasma membrane"/>
    <property type="evidence" value="ECO:0007669"/>
    <property type="project" value="TreeGrafter"/>
</dbReference>
<feature type="transmembrane region" description="Helical" evidence="6">
    <location>
        <begin position="133"/>
        <end position="156"/>
    </location>
</feature>
<feature type="transmembrane region" description="Helical" evidence="6">
    <location>
        <begin position="191"/>
        <end position="211"/>
    </location>
</feature>
<keyword evidence="5 6" id="KW-0472">Membrane</keyword>
<feature type="transmembrane region" description="Helical" evidence="6">
    <location>
        <begin position="410"/>
        <end position="431"/>
    </location>
</feature>
<evidence type="ECO:0000313" key="7">
    <source>
        <dbReference type="EMBL" id="SIO96742.1"/>
    </source>
</evidence>
<dbReference type="InterPro" id="IPR002528">
    <property type="entry name" value="MATE_fam"/>
</dbReference>
<dbReference type="PANTHER" id="PTHR42893:SF46">
    <property type="entry name" value="PROTEIN DETOXIFICATION 44, CHLOROPLASTIC"/>
    <property type="match status" value="1"/>
</dbReference>
<feature type="transmembrane region" description="Helical" evidence="6">
    <location>
        <begin position="355"/>
        <end position="376"/>
    </location>
</feature>
<name>A0A1N6MBB8_9VIBR</name>
<comment type="subcellular location">
    <subcellularLocation>
        <location evidence="1">Membrane</location>
        <topology evidence="1">Multi-pass membrane protein</topology>
    </subcellularLocation>
</comment>
<dbReference type="GO" id="GO:0042910">
    <property type="term" value="F:xenobiotic transmembrane transporter activity"/>
    <property type="evidence" value="ECO:0007669"/>
    <property type="project" value="InterPro"/>
</dbReference>
<dbReference type="PANTHER" id="PTHR42893">
    <property type="entry name" value="PROTEIN DETOXIFICATION 44, CHLOROPLASTIC-RELATED"/>
    <property type="match status" value="1"/>
</dbReference>
<feature type="transmembrane region" description="Helical" evidence="6">
    <location>
        <begin position="274"/>
        <end position="296"/>
    </location>
</feature>
<reference evidence="7 8" key="1">
    <citation type="submission" date="2016-12" db="EMBL/GenBank/DDBJ databases">
        <authorList>
            <person name="Song W.-J."/>
            <person name="Kurnit D.M."/>
        </authorList>
    </citation>
    <scope>NUCLEOTIDE SEQUENCE [LARGE SCALE GENOMIC DNA]</scope>
    <source>
        <strain evidence="7 8">CECT 9026</strain>
    </source>
</reference>
<organism evidence="7 8">
    <name type="scientific">Vibrio spartinae</name>
    <dbReference type="NCBI Taxonomy" id="1918945"/>
    <lineage>
        <taxon>Bacteria</taxon>
        <taxon>Pseudomonadati</taxon>
        <taxon>Pseudomonadota</taxon>
        <taxon>Gammaproteobacteria</taxon>
        <taxon>Vibrionales</taxon>
        <taxon>Vibrionaceae</taxon>
        <taxon>Vibrio</taxon>
    </lineage>
</organism>
<feature type="transmembrane region" description="Helical" evidence="6">
    <location>
        <begin position="41"/>
        <end position="64"/>
    </location>
</feature>
<accession>A0A1N6MBB8</accession>
<dbReference type="NCBIfam" id="TIGR00797">
    <property type="entry name" value="matE"/>
    <property type="match status" value="1"/>
</dbReference>
<dbReference type="InterPro" id="IPR044644">
    <property type="entry name" value="DinF-like"/>
</dbReference>